<evidence type="ECO:0000256" key="1">
    <source>
        <dbReference type="SAM" id="MobiDB-lite"/>
    </source>
</evidence>
<dbReference type="Proteomes" id="UP000293852">
    <property type="component" value="Unassembled WGS sequence"/>
</dbReference>
<gene>
    <name evidence="3" type="ORF">EV386_1837</name>
</gene>
<proteinExistence type="predicted"/>
<dbReference type="Gene3D" id="3.40.50.720">
    <property type="entry name" value="NAD(P)-binding Rossmann-like Domain"/>
    <property type="match status" value="1"/>
</dbReference>
<organism evidence="3 4">
    <name type="scientific">Xylanimonas ulmi</name>
    <dbReference type="NCBI Taxonomy" id="228973"/>
    <lineage>
        <taxon>Bacteria</taxon>
        <taxon>Bacillati</taxon>
        <taxon>Actinomycetota</taxon>
        <taxon>Actinomycetes</taxon>
        <taxon>Micrococcales</taxon>
        <taxon>Promicromonosporaceae</taxon>
        <taxon>Xylanimonas</taxon>
    </lineage>
</organism>
<evidence type="ECO:0000313" key="3">
    <source>
        <dbReference type="EMBL" id="RZS61532.1"/>
    </source>
</evidence>
<protein>
    <submittedName>
        <fullName evidence="3">Nucleoside-diphosphate-sugar epimerase</fullName>
    </submittedName>
</protein>
<sequence>MVLGASGQIGRLVVAALARAGVPVRAVGRAGGDGGGEGDQAPGVERHTLSAYDGPGLTEALDGCAAVVATLGMPYRATTWAEQWPPLLAAVARAAHTSGAPLTVLDNLYVYGRANGAVTEQSPLAPCSRKGRARLAGWCEVRRAQEAGADVVVARSADFLGPGAQSSILPWHDVVACARGRRGALPWLGDPDARHSFAWTPELAAALARIALQPALRASPVLHLPALRPTTGRQVATALGGLRGRPVRLRPLRSAAVTVAALVSGRAREQREMMYQVESDYVLDDGLVRRLGWTTPQLCVEDVLLHALGEGSGAPTR</sequence>
<dbReference type="Pfam" id="PF13460">
    <property type="entry name" value="NAD_binding_10"/>
    <property type="match status" value="1"/>
</dbReference>
<comment type="caution">
    <text evidence="3">The sequence shown here is derived from an EMBL/GenBank/DDBJ whole genome shotgun (WGS) entry which is preliminary data.</text>
</comment>
<evidence type="ECO:0000259" key="2">
    <source>
        <dbReference type="Pfam" id="PF13460"/>
    </source>
</evidence>
<feature type="compositionally biased region" description="Gly residues" evidence="1">
    <location>
        <begin position="29"/>
        <end position="38"/>
    </location>
</feature>
<feature type="domain" description="NAD(P)-binding" evidence="2">
    <location>
        <begin position="4"/>
        <end position="99"/>
    </location>
</feature>
<feature type="region of interest" description="Disordered" evidence="1">
    <location>
        <begin position="28"/>
        <end position="47"/>
    </location>
</feature>
<name>A0A4Q7M4H3_9MICO</name>
<dbReference type="AlphaFoldDB" id="A0A4Q7M4H3"/>
<accession>A0A4Q7M4H3</accession>
<keyword evidence="4" id="KW-1185">Reference proteome</keyword>
<dbReference type="SUPFAM" id="SSF51735">
    <property type="entry name" value="NAD(P)-binding Rossmann-fold domains"/>
    <property type="match status" value="1"/>
</dbReference>
<dbReference type="EMBL" id="SGWX01000001">
    <property type="protein sequence ID" value="RZS61532.1"/>
    <property type="molecule type" value="Genomic_DNA"/>
</dbReference>
<evidence type="ECO:0000313" key="4">
    <source>
        <dbReference type="Proteomes" id="UP000293852"/>
    </source>
</evidence>
<dbReference type="InterPro" id="IPR016040">
    <property type="entry name" value="NAD(P)-bd_dom"/>
</dbReference>
<dbReference type="InterPro" id="IPR036291">
    <property type="entry name" value="NAD(P)-bd_dom_sf"/>
</dbReference>
<reference evidence="3 4" key="1">
    <citation type="submission" date="2019-02" db="EMBL/GenBank/DDBJ databases">
        <title>Sequencing the genomes of 1000 actinobacteria strains.</title>
        <authorList>
            <person name="Klenk H.-P."/>
        </authorList>
    </citation>
    <scope>NUCLEOTIDE SEQUENCE [LARGE SCALE GENOMIC DNA]</scope>
    <source>
        <strain evidence="3 4">DSM 16932</strain>
    </source>
</reference>